<proteinExistence type="predicted"/>
<evidence type="ECO:0000313" key="1">
    <source>
        <dbReference type="EMBL" id="SDG95640.1"/>
    </source>
</evidence>
<dbReference type="AlphaFoldDB" id="A0A1G7YIF3"/>
<organism evidence="1 2">
    <name type="scientific">Paraburkholderia phenazinium</name>
    <dbReference type="NCBI Taxonomy" id="60549"/>
    <lineage>
        <taxon>Bacteria</taxon>
        <taxon>Pseudomonadati</taxon>
        <taxon>Pseudomonadota</taxon>
        <taxon>Betaproteobacteria</taxon>
        <taxon>Burkholderiales</taxon>
        <taxon>Burkholderiaceae</taxon>
        <taxon>Paraburkholderia</taxon>
    </lineage>
</organism>
<dbReference type="EMBL" id="FNCJ01000006">
    <property type="protein sequence ID" value="SDG95640.1"/>
    <property type="molecule type" value="Genomic_DNA"/>
</dbReference>
<gene>
    <name evidence="1" type="ORF">SAMN05216466_106179</name>
</gene>
<sequence length="347" mass="38607">MDRWISDGCVWEDSLILAFRDRQWTRWVDHWTSAYERKASVGTLKGEALLQVARIGPAYLTKLDDTAESTFGDAITAHGNRFFVFEFKSTRDGHVDERTKRLFNNLRPIMALDATDEQRRTIETLSRACHFGVFGRVAPDKSTTFEKSFMVDRSQTVKATVARLLPGDHLEIEAHPYLDWVNLANLSEYHSDTLAGQFKGLVATITQVIAKGGPTAKAFEDPNNRAIGGLKSFNVEDIVWGDDPDVPHGVTALGLCDYLQALLRVNPPLPRKRPKKTGPKGGGTIVPKPEIKVAIAGANGFWAMFSTVQELTMFLLTWQEDLITVLEKEQAATLGKDDEKDMEANGG</sequence>
<accession>A0A1G7YIF3</accession>
<evidence type="ECO:0000313" key="2">
    <source>
        <dbReference type="Proteomes" id="UP000199706"/>
    </source>
</evidence>
<dbReference type="OrthoDB" id="9256311at2"/>
<reference evidence="1 2" key="1">
    <citation type="submission" date="2016-10" db="EMBL/GenBank/DDBJ databases">
        <authorList>
            <person name="de Groot N.N."/>
        </authorList>
    </citation>
    <scope>NUCLEOTIDE SEQUENCE [LARGE SCALE GENOMIC DNA]</scope>
    <source>
        <strain evidence="1 2">LMG 2247</strain>
    </source>
</reference>
<dbReference type="Proteomes" id="UP000199706">
    <property type="component" value="Unassembled WGS sequence"/>
</dbReference>
<name>A0A1G7YIF3_9BURK</name>
<protein>
    <submittedName>
        <fullName evidence="1">Uncharacterized protein</fullName>
    </submittedName>
</protein>
<dbReference type="RefSeq" id="WP_090685461.1">
    <property type="nucleotide sequence ID" value="NZ_FNCJ01000006.1"/>
</dbReference>